<feature type="transmembrane region" description="Helical" evidence="10">
    <location>
        <begin position="490"/>
        <end position="509"/>
    </location>
</feature>
<accession>A0ABD3M9S8</accession>
<dbReference type="InterPro" id="IPR004856">
    <property type="entry name" value="Glyco_trans_ALG6/ALG8"/>
</dbReference>
<dbReference type="GO" id="GO:0016757">
    <property type="term" value="F:glycosyltransferase activity"/>
    <property type="evidence" value="ECO:0007669"/>
    <property type="project" value="UniProtKB-KW"/>
</dbReference>
<feature type="region of interest" description="Disordered" evidence="11">
    <location>
        <begin position="316"/>
        <end position="339"/>
    </location>
</feature>
<keyword evidence="4 10" id="KW-0328">Glycosyltransferase</keyword>
<evidence type="ECO:0000256" key="5">
    <source>
        <dbReference type="ARBA" id="ARBA00022679"/>
    </source>
</evidence>
<feature type="transmembrane region" description="Helical" evidence="10">
    <location>
        <begin position="636"/>
        <end position="655"/>
    </location>
</feature>
<dbReference type="GO" id="GO:0005789">
    <property type="term" value="C:endoplasmic reticulum membrane"/>
    <property type="evidence" value="ECO:0007669"/>
    <property type="project" value="UniProtKB-SubCell"/>
</dbReference>
<dbReference type="Pfam" id="PF03155">
    <property type="entry name" value="Alg6_Alg8"/>
    <property type="match status" value="2"/>
</dbReference>
<evidence type="ECO:0000256" key="4">
    <source>
        <dbReference type="ARBA" id="ARBA00022676"/>
    </source>
</evidence>
<feature type="transmembrane region" description="Helical" evidence="10">
    <location>
        <begin position="457"/>
        <end position="478"/>
    </location>
</feature>
<comment type="caution">
    <text evidence="12">The sequence shown here is derived from an EMBL/GenBank/DDBJ whole genome shotgun (WGS) entry which is preliminary data.</text>
</comment>
<evidence type="ECO:0000256" key="3">
    <source>
        <dbReference type="ARBA" id="ARBA00008715"/>
    </source>
</evidence>
<feature type="transmembrane region" description="Helical" evidence="10">
    <location>
        <begin position="357"/>
        <end position="377"/>
    </location>
</feature>
<evidence type="ECO:0000313" key="13">
    <source>
        <dbReference type="Proteomes" id="UP001530293"/>
    </source>
</evidence>
<dbReference type="AlphaFoldDB" id="A0ABD3M9S8"/>
<organism evidence="12 13">
    <name type="scientific">Discostella pseudostelligera</name>
    <dbReference type="NCBI Taxonomy" id="259834"/>
    <lineage>
        <taxon>Eukaryota</taxon>
        <taxon>Sar</taxon>
        <taxon>Stramenopiles</taxon>
        <taxon>Ochrophyta</taxon>
        <taxon>Bacillariophyta</taxon>
        <taxon>Coscinodiscophyceae</taxon>
        <taxon>Thalassiosirophycidae</taxon>
        <taxon>Stephanodiscales</taxon>
        <taxon>Stephanodiscaceae</taxon>
        <taxon>Discostella</taxon>
    </lineage>
</organism>
<keyword evidence="6 10" id="KW-0812">Transmembrane</keyword>
<feature type="transmembrane region" description="Helical" evidence="10">
    <location>
        <begin position="537"/>
        <end position="554"/>
    </location>
</feature>
<comment type="similarity">
    <text evidence="3 10">Belongs to the ALG6/ALG8 glucosyltransferase family.</text>
</comment>
<dbReference type="Proteomes" id="UP001530293">
    <property type="component" value="Unassembled WGS sequence"/>
</dbReference>
<evidence type="ECO:0000256" key="10">
    <source>
        <dbReference type="RuleBase" id="RU363110"/>
    </source>
</evidence>
<dbReference type="PANTHER" id="PTHR12413">
    <property type="entry name" value="DOLICHYL GLYCOSYLTRANSFERASE"/>
    <property type="match status" value="1"/>
</dbReference>
<feature type="transmembrane region" description="Helical" evidence="10">
    <location>
        <begin position="223"/>
        <end position="243"/>
    </location>
</feature>
<gene>
    <name evidence="12" type="ORF">ACHAWU_007852</name>
</gene>
<evidence type="ECO:0000256" key="2">
    <source>
        <dbReference type="ARBA" id="ARBA00004922"/>
    </source>
</evidence>
<dbReference type="EC" id="2.4.1.-" evidence="10"/>
<keyword evidence="9 10" id="KW-0472">Membrane</keyword>
<dbReference type="PANTHER" id="PTHR12413:SF2">
    <property type="entry name" value="DOLICHYL PYROPHOSPHATE GLC1MAN9GLCNAC2 ALPHA-1,3-GLUCOSYLTRANSFERASE-RELATED"/>
    <property type="match status" value="1"/>
</dbReference>
<feature type="transmembrane region" description="Helical" evidence="10">
    <location>
        <begin position="407"/>
        <end position="427"/>
    </location>
</feature>
<sequence length="703" mass="77762">MIRRPTAINMPPPTTAAAATSPSSSLPTLTPQYAIITFLLLTSVKWLLVPTYHSTDFDVHRLWLAITRHLPISEWYYYDANGTTPHTLDYPPLFAFFEYILSNNFITNSLVTNANGGGSASSSQPWLDEQCLALLPLPSSDTTTTMTTSVASSMTMEFSNNCIRFHRGTVIISDVVLFLGAYMAATSVVATSSSSSKSSSWIAFILIVTNPGLIMLDHVHFQYNGMLLGVLLISIACMVRGGASSSSRASSSSVSPLPMQVVWELLAAATFAALLALKHLYLTLAPLYFVYLLRRHCFVVVSNYVGGGKNELNGYGNEKDNINNNRSSSISGDKNKNKSDDNEMTTMVVLQFSWRRLLVLGMVTLLCFLGPFVPFLIQDNPAGAVVGQIQQILKRLFPFGRGLVHDYWAANVWALYLFISRLVAFAFQKPPIKLILPTSIRDVLDSIIPFPEPKPSLVALLLLIGLWPGGIHLAWKIGSRSLIDPFCNGGRLFIQAVVFCSLSSFMLGYHVHEKAILTAIVPMTLLLATNSRRATRLYIRTCTFGLFGLFPLLYRPEELLLKAVIFIAWMCGAVYILENNEEERQRQQQQQQQQQQGVHHLGNDKNRAGGADHGLVGGHQNQNEERKKRSAALRKVDLVSFAILGSALLFMEIIHPIVLMPSGRMEFLPLMATSVICAMGVAWCWLESYSQMIVVGDVAQRPS</sequence>
<keyword evidence="7 10" id="KW-0256">Endoplasmic reticulum</keyword>
<feature type="transmembrane region" description="Helical" evidence="10">
    <location>
        <begin position="667"/>
        <end position="686"/>
    </location>
</feature>
<feature type="transmembrane region" description="Helical" evidence="10">
    <location>
        <begin position="263"/>
        <end position="293"/>
    </location>
</feature>
<comment type="subcellular location">
    <subcellularLocation>
        <location evidence="1 10">Endoplasmic reticulum membrane</location>
        <topology evidence="1 10">Multi-pass membrane protein</topology>
    </subcellularLocation>
</comment>
<evidence type="ECO:0000256" key="9">
    <source>
        <dbReference type="ARBA" id="ARBA00023136"/>
    </source>
</evidence>
<feature type="transmembrane region" description="Helical" evidence="10">
    <location>
        <begin position="170"/>
        <end position="192"/>
    </location>
</feature>
<evidence type="ECO:0000313" key="12">
    <source>
        <dbReference type="EMBL" id="KAL3760786.1"/>
    </source>
</evidence>
<keyword evidence="13" id="KW-1185">Reference proteome</keyword>
<evidence type="ECO:0000256" key="1">
    <source>
        <dbReference type="ARBA" id="ARBA00004477"/>
    </source>
</evidence>
<reference evidence="12 13" key="1">
    <citation type="submission" date="2024-10" db="EMBL/GenBank/DDBJ databases">
        <title>Updated reference genomes for cyclostephanoid diatoms.</title>
        <authorList>
            <person name="Roberts W.R."/>
            <person name="Alverson A.J."/>
        </authorList>
    </citation>
    <scope>NUCLEOTIDE SEQUENCE [LARGE SCALE GENOMIC DNA]</scope>
    <source>
        <strain evidence="12 13">AJA232-27</strain>
    </source>
</reference>
<feature type="transmembrane region" description="Helical" evidence="10">
    <location>
        <begin position="560"/>
        <end position="577"/>
    </location>
</feature>
<evidence type="ECO:0000256" key="6">
    <source>
        <dbReference type="ARBA" id="ARBA00022692"/>
    </source>
</evidence>
<name>A0ABD3M9S8_9STRA</name>
<evidence type="ECO:0000256" key="11">
    <source>
        <dbReference type="SAM" id="MobiDB-lite"/>
    </source>
</evidence>
<keyword evidence="8 10" id="KW-1133">Transmembrane helix</keyword>
<evidence type="ECO:0000256" key="7">
    <source>
        <dbReference type="ARBA" id="ARBA00022824"/>
    </source>
</evidence>
<feature type="transmembrane region" description="Helical" evidence="10">
    <location>
        <begin position="198"/>
        <end position="216"/>
    </location>
</feature>
<dbReference type="EMBL" id="JALLBG020000171">
    <property type="protein sequence ID" value="KAL3760786.1"/>
    <property type="molecule type" value="Genomic_DNA"/>
</dbReference>
<proteinExistence type="inferred from homology"/>
<protein>
    <recommendedName>
        <fullName evidence="10">Alpha-1,3-glucosyltransferase</fullName>
        <ecNumber evidence="10">2.4.1.-</ecNumber>
    </recommendedName>
</protein>
<keyword evidence="5 10" id="KW-0808">Transferase</keyword>
<feature type="compositionally biased region" description="Low complexity" evidence="11">
    <location>
        <begin position="322"/>
        <end position="331"/>
    </location>
</feature>
<comment type="pathway">
    <text evidence="2 10">Protein modification; protein glycosylation.</text>
</comment>
<evidence type="ECO:0000256" key="8">
    <source>
        <dbReference type="ARBA" id="ARBA00022989"/>
    </source>
</evidence>